<evidence type="ECO:0000256" key="1">
    <source>
        <dbReference type="SAM" id="Coils"/>
    </source>
</evidence>
<accession>A0A1Y2BTB9</accession>
<dbReference type="Proteomes" id="UP000193642">
    <property type="component" value="Unassembled WGS sequence"/>
</dbReference>
<keyword evidence="1" id="KW-0175">Coiled coil</keyword>
<feature type="coiled-coil region" evidence="1">
    <location>
        <begin position="21"/>
        <end position="69"/>
    </location>
</feature>
<evidence type="ECO:0000313" key="3">
    <source>
        <dbReference type="Proteomes" id="UP000193642"/>
    </source>
</evidence>
<dbReference type="EMBL" id="MCGO01000047">
    <property type="protein sequence ID" value="ORY38012.1"/>
    <property type="molecule type" value="Genomic_DNA"/>
</dbReference>
<reference evidence="2 3" key="1">
    <citation type="submission" date="2016-07" db="EMBL/GenBank/DDBJ databases">
        <title>Pervasive Adenine N6-methylation of Active Genes in Fungi.</title>
        <authorList>
            <consortium name="DOE Joint Genome Institute"/>
            <person name="Mondo S.J."/>
            <person name="Dannebaum R.O."/>
            <person name="Kuo R.C."/>
            <person name="Labutti K."/>
            <person name="Haridas S."/>
            <person name="Kuo A."/>
            <person name="Salamov A."/>
            <person name="Ahrendt S.R."/>
            <person name="Lipzen A."/>
            <person name="Sullivan W."/>
            <person name="Andreopoulos W.B."/>
            <person name="Clum A."/>
            <person name="Lindquist E."/>
            <person name="Daum C."/>
            <person name="Ramamoorthy G.K."/>
            <person name="Gryganskyi A."/>
            <person name="Culley D."/>
            <person name="Magnuson J.K."/>
            <person name="James T.Y."/>
            <person name="O'Malley M.A."/>
            <person name="Stajich J.E."/>
            <person name="Spatafora J.W."/>
            <person name="Visel A."/>
            <person name="Grigoriev I.V."/>
        </authorList>
    </citation>
    <scope>NUCLEOTIDE SEQUENCE [LARGE SCALE GENOMIC DNA]</scope>
    <source>
        <strain evidence="2 3">JEL800</strain>
    </source>
</reference>
<name>A0A1Y2BTB9_9FUNG</name>
<evidence type="ECO:0000313" key="2">
    <source>
        <dbReference type="EMBL" id="ORY38012.1"/>
    </source>
</evidence>
<sequence length="114" mass="12993">MIIEIDRDTLMDGYQAALRFIKHLEAIVKEQSEQIHDLHEEIGTVNHGNSELEQKLKQVTASLDQLRQMQVLQGTIEDASQSGSKRRHSKFNSEVMLLKVGIFNGILNKHTDIL</sequence>
<proteinExistence type="predicted"/>
<organism evidence="2 3">
    <name type="scientific">Rhizoclosmatium globosum</name>
    <dbReference type="NCBI Taxonomy" id="329046"/>
    <lineage>
        <taxon>Eukaryota</taxon>
        <taxon>Fungi</taxon>
        <taxon>Fungi incertae sedis</taxon>
        <taxon>Chytridiomycota</taxon>
        <taxon>Chytridiomycota incertae sedis</taxon>
        <taxon>Chytridiomycetes</taxon>
        <taxon>Chytridiales</taxon>
        <taxon>Chytriomycetaceae</taxon>
        <taxon>Rhizoclosmatium</taxon>
    </lineage>
</organism>
<dbReference type="AlphaFoldDB" id="A0A1Y2BTB9"/>
<keyword evidence="3" id="KW-1185">Reference proteome</keyword>
<gene>
    <name evidence="2" type="ORF">BCR33DRAFT_741996</name>
</gene>
<comment type="caution">
    <text evidence="2">The sequence shown here is derived from an EMBL/GenBank/DDBJ whole genome shotgun (WGS) entry which is preliminary data.</text>
</comment>
<protein>
    <submittedName>
        <fullName evidence="2">Uncharacterized protein</fullName>
    </submittedName>
</protein>